<evidence type="ECO:0000313" key="2">
    <source>
        <dbReference type="Proteomes" id="UP000291084"/>
    </source>
</evidence>
<proteinExistence type="predicted"/>
<dbReference type="EMBL" id="AP015037">
    <property type="protein sequence ID" value="BAT85524.1"/>
    <property type="molecule type" value="Genomic_DNA"/>
</dbReference>
<dbReference type="Proteomes" id="UP000291084">
    <property type="component" value="Chromosome 4"/>
</dbReference>
<protein>
    <submittedName>
        <fullName evidence="1">Uncharacterized protein</fullName>
    </submittedName>
</protein>
<sequence>MFANGKNFQHIMILKLSQTNHAAIQHTLMILFNISFCELKCWDFFDCRFIKSLAPHPGRECYGGVLIFMLRGKEGEKPSQGVK</sequence>
<gene>
    <name evidence="1" type="primary">Vigan.04G308200</name>
    <name evidence="1" type="ORF">VIGAN_04308200</name>
</gene>
<name>A0A0S3RY64_PHAAN</name>
<accession>A0A0S3RY64</accession>
<dbReference type="AlphaFoldDB" id="A0A0S3RY64"/>
<evidence type="ECO:0000313" key="1">
    <source>
        <dbReference type="EMBL" id="BAT85524.1"/>
    </source>
</evidence>
<keyword evidence="2" id="KW-1185">Reference proteome</keyword>
<reference evidence="1 2" key="1">
    <citation type="journal article" date="2015" name="Sci. Rep.">
        <title>The power of single molecule real-time sequencing technology in the de novo assembly of a eukaryotic genome.</title>
        <authorList>
            <person name="Sakai H."/>
            <person name="Naito K."/>
            <person name="Ogiso-Tanaka E."/>
            <person name="Takahashi Y."/>
            <person name="Iseki K."/>
            <person name="Muto C."/>
            <person name="Satou K."/>
            <person name="Teruya K."/>
            <person name="Shiroma A."/>
            <person name="Shimoji M."/>
            <person name="Hirano T."/>
            <person name="Itoh T."/>
            <person name="Kaga A."/>
            <person name="Tomooka N."/>
        </authorList>
    </citation>
    <scope>NUCLEOTIDE SEQUENCE [LARGE SCALE GENOMIC DNA]</scope>
    <source>
        <strain evidence="2">cv. Shumari</strain>
    </source>
</reference>
<organism evidence="1 2">
    <name type="scientific">Vigna angularis var. angularis</name>
    <dbReference type="NCBI Taxonomy" id="157739"/>
    <lineage>
        <taxon>Eukaryota</taxon>
        <taxon>Viridiplantae</taxon>
        <taxon>Streptophyta</taxon>
        <taxon>Embryophyta</taxon>
        <taxon>Tracheophyta</taxon>
        <taxon>Spermatophyta</taxon>
        <taxon>Magnoliopsida</taxon>
        <taxon>eudicotyledons</taxon>
        <taxon>Gunneridae</taxon>
        <taxon>Pentapetalae</taxon>
        <taxon>rosids</taxon>
        <taxon>fabids</taxon>
        <taxon>Fabales</taxon>
        <taxon>Fabaceae</taxon>
        <taxon>Papilionoideae</taxon>
        <taxon>50 kb inversion clade</taxon>
        <taxon>NPAAA clade</taxon>
        <taxon>indigoferoid/millettioid clade</taxon>
        <taxon>Phaseoleae</taxon>
        <taxon>Vigna</taxon>
    </lineage>
</organism>